<dbReference type="InterPro" id="IPR035992">
    <property type="entry name" value="Ricin_B-like_lectins"/>
</dbReference>
<proteinExistence type="predicted"/>
<feature type="region of interest" description="Disordered" evidence="3">
    <location>
        <begin position="1"/>
        <end position="28"/>
    </location>
</feature>
<feature type="domain" description="Ricin B lectin" evidence="4">
    <location>
        <begin position="260"/>
        <end position="396"/>
    </location>
</feature>
<feature type="domain" description="Ricin B lectin" evidence="4">
    <location>
        <begin position="911"/>
        <end position="1047"/>
    </location>
</feature>
<reference evidence="5 6" key="1">
    <citation type="submission" date="2018-09" db="EMBL/GenBank/DDBJ databases">
        <title>Genomic investigation of the strawberry pathogen Phytophthora fragariae indicates pathogenicity is determined by transcriptional variation in three key races.</title>
        <authorList>
            <person name="Adams T.M."/>
            <person name="Armitage A.D."/>
            <person name="Sobczyk M.K."/>
            <person name="Bates H.J."/>
            <person name="Dunwell J.M."/>
            <person name="Nellist C.F."/>
            <person name="Harrison R.J."/>
        </authorList>
    </citation>
    <scope>NUCLEOTIDE SEQUENCE [LARGE SCALE GENOMIC DNA]</scope>
    <source>
        <strain evidence="5 6">SCRP249</strain>
    </source>
</reference>
<organism evidence="5 6">
    <name type="scientific">Phytophthora rubi</name>
    <dbReference type="NCBI Taxonomy" id="129364"/>
    <lineage>
        <taxon>Eukaryota</taxon>
        <taxon>Sar</taxon>
        <taxon>Stramenopiles</taxon>
        <taxon>Oomycota</taxon>
        <taxon>Peronosporomycetes</taxon>
        <taxon>Peronosporales</taxon>
        <taxon>Peronosporaceae</taxon>
        <taxon>Phytophthora</taxon>
    </lineage>
</organism>
<feature type="compositionally biased region" description="Polar residues" evidence="3">
    <location>
        <begin position="2155"/>
        <end position="2164"/>
    </location>
</feature>
<gene>
    <name evidence="5" type="ORF">PR001_g11672</name>
</gene>
<evidence type="ECO:0000259" key="4">
    <source>
        <dbReference type="SMART" id="SM00458"/>
    </source>
</evidence>
<evidence type="ECO:0000256" key="1">
    <source>
        <dbReference type="ARBA" id="ARBA00022734"/>
    </source>
</evidence>
<dbReference type="GO" id="GO:0004653">
    <property type="term" value="F:polypeptide N-acetylgalactosaminyltransferase activity"/>
    <property type="evidence" value="ECO:0007669"/>
    <property type="project" value="TreeGrafter"/>
</dbReference>
<evidence type="ECO:0000256" key="2">
    <source>
        <dbReference type="ARBA" id="ARBA00023157"/>
    </source>
</evidence>
<dbReference type="PROSITE" id="PS50231">
    <property type="entry name" value="RICIN_B_LECTIN"/>
    <property type="match status" value="12"/>
</dbReference>
<feature type="domain" description="Ricin B lectin" evidence="4">
    <location>
        <begin position="581"/>
        <end position="717"/>
    </location>
</feature>
<feature type="region of interest" description="Disordered" evidence="3">
    <location>
        <begin position="2077"/>
        <end position="2203"/>
    </location>
</feature>
<dbReference type="SMART" id="SM00458">
    <property type="entry name" value="RICIN"/>
    <property type="match status" value="12"/>
</dbReference>
<keyword evidence="1" id="KW-0430">Lectin</keyword>
<evidence type="ECO:0000313" key="6">
    <source>
        <dbReference type="Proteomes" id="UP000429607"/>
    </source>
</evidence>
<sequence length="2435" mass="266460">MSLLSYGSDPDGIKVEQPDAALSPTPARSSSTKWKKLVLATAGTALCVGSAVATFQGWSSYITKAREAAVRAAAPNGMFLESQYASDVKSDVSLLNSGQEIMLRVRGKNNLCIDDGGGWGPGTSKFTNKPCNPSSPNQIFKYNPSTKEFASVYKTGLCIDDGGSWFAAGTKAHLWNCDPNNQNQWFVMDPNTLMLKNPVKKNLCFDDGGGATAGSSKYVMWYCDNNNGNQHFEVMSRAAMAAEKQQKVGTTMYDLMVSGQEIMFRVRGKDNLCVDDGGSFNAATTKFVDMPCNPNSVNQVFKYNIKTGGFESVNKPGLCLDDGGSWFAAGTRAHLWYCDINNQNQWFDMDESTLMMKNPVKDNLCLDDGGATTAGSTKFVMWYCDNNNGNQHFEVLSRAALLEEKKKTGPTPYDMLLSGEEIMFRVRGKNNLCVDDGGGWGAAVTKFTDKPCNPDSPSQVYKYNVRTLEFENVNKPGLCIDDGGSLFAAGSTAHLWWCDANNQNQWYALDESTLMLHNPMKDNLCFDDGGGTTAGATKFVMWKCDNNNGNQHFEILSRAAMLEEKKKKLGLTPYDILTSGQEVMLRARGKNNLCVDDGGGWSAAATKFVDQPCNPDSPNQVFKYNAKTREFENANKPGLCIDDGGSWFAGLSTAHLWYCDPNNQNQWFVLDEETLMLHNPMKAGLCFDDGGATSAGSTKFVMWWCDNNNPNQHFEILPRADVVEARRQKRIAAGIDDDLDLLNSGQKLMLRVRGKDNLCVDDGGGRSNGATKFNDQPCDPTSPNQIFTYDAKTHQFKSVNKPGLCMDDGGAWNAAGSQAHLWDCDPNNQNQWFVLDEDTMMLRNPVKQNLCFDDGGGTTAGATKFVMWYCDNNNPNQHYEILSQAKMADQRKQRLIAAGLDDDVDLLASGQQIMLRVRGKNNLCVDDGGGRSNGATKFVDRTCNPSSPNQIFTYDVNTRLFKSVNKPGLCMDDGGGWSAAQTTAHLWDCDPNNQNQWFVWDENTMMLRNPAKNNLCFDDGGGTTPGATKYWLWNCDNNNPNQHFEIVSAAAMAAEKKKARIAAGNTAADILATGQEVLLRVRGKNNLCVDDGGGHTNGETKFVDQPCNPDSPNQVFTYDSMTHQFKSVNKPGMCMDDGGSWNAAGSQAHLWECDPNNQNQWFIMDEDTLMLQNPVKDNLCFDDGGGTTPGETKYWLWTCDENNPNQHFEVLPRAIMLAEKRKRLIAAGVDDDVDLLNSGQPLMLRVRGKDNLCADDGGGHSNGETKFVDMPCDPTSLNQIFTYDVKTHQFKSVNKPGLCMDDGGGWSAAQTTAHLWDCDPNNQNQWFILDQDNMMLQNPVKPNLCFDDGGGMTPGASKYWLWTCDAANTNQHFEIISPASLPVPVKQATDMDLLNSGQPIMLRVRGKDNLCADDGGGHSNGETKFIDMPCDPNSPNQIFTYDAKTRLFKSVNKPGLCMDDGGGWSAAQTTGHLWSCDPNNQNQWFTLDKNNMLRSPAKPNLCFDDGGGMTPGASKYWLWNCDNANSNQHFEIISPALLPMPVKPASDIDLLTSGQPVMLRVRGKDNLCADDGGGHSNGETKFIDMPCDPNSQNQLFTYDANTLLFKSVNKPGLCMDDGGGWSAGQTTAHLWSCDPNNQNQWFTLDKDNMLRSPAKPNLCFDDGGGMSPGASKYWLWNCDNANSNQHFEIISPALLPMPVKPASDIDLLTSGQPVMLRVRGKDNLCADDGGGHSNGETKFIDMPCDPNSPNQIFTYDARTLLFKSVNKPGLCMDDGGGWSAAETTAHLWSCDPNNQNQWFTLDKDNMLRSPAKPNLCFDDGGGMSPGASKYWLWNCDNANSNQHFEIISPSSLQGTVPAPVSPGDDYMKMIESGIKVLIRAHQKKNLCLDDGGGHSNGETKFVYQPCDPNSPNQIFSYDVNMREFRSVNKPGLCLDDGGGWNAGDSTAHLWECDPGNMNQWFVTDADTMLFHNPAKPGLCFDDTGATDPGKSNFIMWYCSQDSPSQQFEVVPQWELLGTTPDVGPPPLPVIDNGPWTTIDNGDDVLPPPPIEDVLPPVVVDDNGLVVDPLVPPPQPLGLDTTYNPPSPGDNGVMLNPSLPGTGSDGGLVAPLPGMAQPLGTDTAYNPPVPGVDVNDQVQPTDKTGGWEDTLAGSFNPAQGVNTDLSNPSNPSPPAGPAMDTNTLPQSPDQVGPTGPAVLPFQDDANLPIPNVPVIKKADMPLANFGDRDWNLLAPSNDTLSAINPDNSAIISAAKIFKYLQSLKDRADVEHEVAINRYTRTFKCASDGLQTLAKDAVTSDEYHVLVQWMYDHCAAGGTDVKPPLNPSGSISDDVLKGNDVAPLVNDDKINRQFMTKLDFYYEIKNHYADKNAELVGDAAVANLRSAETMKLEKKLADCIEEASERFGYKPDKKSNDDPEDHLKNAIAWVQDTCMAS</sequence>
<dbReference type="GO" id="GO:0030246">
    <property type="term" value="F:carbohydrate binding"/>
    <property type="evidence" value="ECO:0007669"/>
    <property type="project" value="UniProtKB-KW"/>
</dbReference>
<dbReference type="Proteomes" id="UP000429607">
    <property type="component" value="Unassembled WGS sequence"/>
</dbReference>
<dbReference type="PANTHER" id="PTHR11675">
    <property type="entry name" value="N-ACETYLGALACTOSAMINYLTRANSFERASE"/>
    <property type="match status" value="1"/>
</dbReference>
<dbReference type="GO" id="GO:0006493">
    <property type="term" value="P:protein O-linked glycosylation"/>
    <property type="evidence" value="ECO:0007669"/>
    <property type="project" value="TreeGrafter"/>
</dbReference>
<feature type="domain" description="Ricin B lectin" evidence="4">
    <location>
        <begin position="1240"/>
        <end position="1376"/>
    </location>
</feature>
<dbReference type="Pfam" id="PF00652">
    <property type="entry name" value="Ricin_B_lectin"/>
    <property type="match status" value="12"/>
</dbReference>
<feature type="domain" description="Ricin B lectin" evidence="4">
    <location>
        <begin position="1398"/>
        <end position="1533"/>
    </location>
</feature>
<evidence type="ECO:0000256" key="3">
    <source>
        <dbReference type="SAM" id="MobiDB-lite"/>
    </source>
</evidence>
<feature type="domain" description="Ricin B lectin" evidence="4">
    <location>
        <begin position="1555"/>
        <end position="1690"/>
    </location>
</feature>
<feature type="domain" description="Ricin B lectin" evidence="4">
    <location>
        <begin position="1712"/>
        <end position="1847"/>
    </location>
</feature>
<evidence type="ECO:0000313" key="5">
    <source>
        <dbReference type="EMBL" id="KAE9028731.1"/>
    </source>
</evidence>
<feature type="domain" description="Ricin B lectin" evidence="4">
    <location>
        <begin position="746"/>
        <end position="882"/>
    </location>
</feature>
<feature type="domain" description="Ricin B lectin" evidence="4">
    <location>
        <begin position="1872"/>
        <end position="2010"/>
    </location>
</feature>
<dbReference type="CDD" id="cd00161">
    <property type="entry name" value="beta-trefoil_Ricin-like"/>
    <property type="match status" value="11"/>
</dbReference>
<dbReference type="PANTHER" id="PTHR11675:SF126">
    <property type="entry name" value="RICIN B LECTIN DOMAIN-CONTAINING PROTEIN"/>
    <property type="match status" value="1"/>
</dbReference>
<feature type="domain" description="Ricin B lectin" evidence="4">
    <location>
        <begin position="99"/>
        <end position="235"/>
    </location>
</feature>
<dbReference type="InterPro" id="IPR000772">
    <property type="entry name" value="Ricin_B_lectin"/>
</dbReference>
<dbReference type="EMBL" id="QXFV01000727">
    <property type="protein sequence ID" value="KAE9028731.1"/>
    <property type="molecule type" value="Genomic_DNA"/>
</dbReference>
<protein>
    <recommendedName>
        <fullName evidence="4">Ricin B lectin domain-containing protein</fullName>
    </recommendedName>
</protein>
<comment type="caution">
    <text evidence="5">The sequence shown here is derived from an EMBL/GenBank/DDBJ whole genome shotgun (WGS) entry which is preliminary data.</text>
</comment>
<dbReference type="SUPFAM" id="SSF50370">
    <property type="entry name" value="Ricin B-like lectins"/>
    <property type="match status" value="12"/>
</dbReference>
<feature type="compositionally biased region" description="Polar residues" evidence="3">
    <location>
        <begin position="2179"/>
        <end position="2188"/>
    </location>
</feature>
<name>A0A6A3M8Y0_9STRA</name>
<keyword evidence="2" id="KW-1015">Disulfide bond</keyword>
<feature type="domain" description="Ricin B lectin" evidence="4">
    <location>
        <begin position="420"/>
        <end position="556"/>
    </location>
</feature>
<accession>A0A6A3M8Y0</accession>
<dbReference type="Gene3D" id="2.80.10.50">
    <property type="match status" value="15"/>
</dbReference>
<feature type="domain" description="Ricin B lectin" evidence="4">
    <location>
        <begin position="1075"/>
        <end position="1211"/>
    </location>
</feature>